<evidence type="ECO:0000313" key="7">
    <source>
        <dbReference type="EMBL" id="GGZ61186.1"/>
    </source>
</evidence>
<dbReference type="PANTHER" id="PTHR39087">
    <property type="entry name" value="UPF0104 MEMBRANE PROTEIN MJ1595"/>
    <property type="match status" value="1"/>
</dbReference>
<reference evidence="8" key="1">
    <citation type="journal article" date="2019" name="Int. J. Syst. Evol. Microbiol.">
        <title>The Global Catalogue of Microorganisms (GCM) 10K type strain sequencing project: providing services to taxonomists for standard genome sequencing and annotation.</title>
        <authorList>
            <consortium name="The Broad Institute Genomics Platform"/>
            <consortium name="The Broad Institute Genome Sequencing Center for Infectious Disease"/>
            <person name="Wu L."/>
            <person name="Ma J."/>
        </authorList>
    </citation>
    <scope>NUCLEOTIDE SEQUENCE [LARGE SCALE GENOMIC DNA]</scope>
    <source>
        <strain evidence="8">KCTC 12708</strain>
    </source>
</reference>
<keyword evidence="5 6" id="KW-0472">Membrane</keyword>
<keyword evidence="8" id="KW-1185">Reference proteome</keyword>
<sequence>MGVFFVYYSITSATPEERATLWQNITKANPLYLLLSISFGILSHLSRAYRWKFLLRPLGYRVKFTNSFMAIMAGYLANLGIPRSGEVLRGASVSTYENIPFQKVFGTIISERVADLIMLLLVIGVALLLQFESLFYFFEEYNINPIWSIFILILLVLIGFGVLKFILRSTSAKLDKLRTFIKGILEGMVSIFKMKKFFAFIFHTFFIWVMYIAMFWIIQYAVPGTKNLDFSVILVAFIVGSFAITVTNGGVGIFPVVIGAVLLFFEVPQQDGEAFGWLVWGTQTVLNIVLGGLSLLFLPILNKTS</sequence>
<feature type="transmembrane region" description="Helical" evidence="6">
    <location>
        <begin position="232"/>
        <end position="265"/>
    </location>
</feature>
<evidence type="ECO:0000313" key="8">
    <source>
        <dbReference type="Proteomes" id="UP000615593"/>
    </source>
</evidence>
<evidence type="ECO:0000256" key="4">
    <source>
        <dbReference type="ARBA" id="ARBA00022989"/>
    </source>
</evidence>
<keyword evidence="2" id="KW-1003">Cell membrane</keyword>
<comment type="subcellular location">
    <subcellularLocation>
        <location evidence="1">Cell membrane</location>
        <topology evidence="1">Multi-pass membrane protein</topology>
    </subcellularLocation>
</comment>
<name>A0ABQ3C0B8_9FLAO</name>
<keyword evidence="3 6" id="KW-0812">Transmembrane</keyword>
<evidence type="ECO:0000256" key="1">
    <source>
        <dbReference type="ARBA" id="ARBA00004651"/>
    </source>
</evidence>
<keyword evidence="4 6" id="KW-1133">Transmembrane helix</keyword>
<feature type="transmembrane region" description="Helical" evidence="6">
    <location>
        <begin position="116"/>
        <end position="138"/>
    </location>
</feature>
<evidence type="ECO:0000256" key="6">
    <source>
        <dbReference type="SAM" id="Phobius"/>
    </source>
</evidence>
<comment type="caution">
    <text evidence="7">The sequence shown here is derived from an EMBL/GenBank/DDBJ whole genome shotgun (WGS) entry which is preliminary data.</text>
</comment>
<proteinExistence type="predicted"/>
<evidence type="ECO:0000256" key="2">
    <source>
        <dbReference type="ARBA" id="ARBA00022475"/>
    </source>
</evidence>
<dbReference type="PANTHER" id="PTHR39087:SF2">
    <property type="entry name" value="UPF0104 MEMBRANE PROTEIN MJ1595"/>
    <property type="match status" value="1"/>
</dbReference>
<gene>
    <name evidence="7" type="ORF">GCM10008088_23510</name>
</gene>
<feature type="transmembrane region" description="Helical" evidence="6">
    <location>
        <begin position="31"/>
        <end position="49"/>
    </location>
</feature>
<accession>A0ABQ3C0B8</accession>
<dbReference type="EMBL" id="BMWY01000006">
    <property type="protein sequence ID" value="GGZ61186.1"/>
    <property type="molecule type" value="Genomic_DNA"/>
</dbReference>
<dbReference type="Pfam" id="PF03706">
    <property type="entry name" value="LPG_synthase_TM"/>
    <property type="match status" value="1"/>
</dbReference>
<feature type="transmembrane region" description="Helical" evidence="6">
    <location>
        <begin position="277"/>
        <end position="301"/>
    </location>
</feature>
<feature type="transmembrane region" description="Helical" evidence="6">
    <location>
        <begin position="197"/>
        <end position="220"/>
    </location>
</feature>
<dbReference type="NCBIfam" id="TIGR00374">
    <property type="entry name" value="flippase-like domain"/>
    <property type="match status" value="1"/>
</dbReference>
<dbReference type="InterPro" id="IPR022791">
    <property type="entry name" value="L-PG_synthase/AglD"/>
</dbReference>
<feature type="transmembrane region" description="Helical" evidence="6">
    <location>
        <begin position="144"/>
        <end position="167"/>
    </location>
</feature>
<evidence type="ECO:0000256" key="3">
    <source>
        <dbReference type="ARBA" id="ARBA00022692"/>
    </source>
</evidence>
<dbReference type="Proteomes" id="UP000615593">
    <property type="component" value="Unassembled WGS sequence"/>
</dbReference>
<protein>
    <submittedName>
        <fullName evidence="7">Membrane protein</fullName>
    </submittedName>
</protein>
<evidence type="ECO:0000256" key="5">
    <source>
        <dbReference type="ARBA" id="ARBA00023136"/>
    </source>
</evidence>
<organism evidence="7 8">
    <name type="scientific">Mesonia mobilis</name>
    <dbReference type="NCBI Taxonomy" id="369791"/>
    <lineage>
        <taxon>Bacteria</taxon>
        <taxon>Pseudomonadati</taxon>
        <taxon>Bacteroidota</taxon>
        <taxon>Flavobacteriia</taxon>
        <taxon>Flavobacteriales</taxon>
        <taxon>Flavobacteriaceae</taxon>
        <taxon>Mesonia</taxon>
    </lineage>
</organism>